<dbReference type="EMBL" id="SVBY01000019">
    <property type="protein sequence ID" value="MBE6092315.1"/>
    <property type="molecule type" value="Genomic_DNA"/>
</dbReference>
<dbReference type="AlphaFoldDB" id="A0A927ZUC0"/>
<evidence type="ECO:0000313" key="2">
    <source>
        <dbReference type="EMBL" id="MBE6092315.1"/>
    </source>
</evidence>
<gene>
    <name evidence="2" type="ORF">E7201_03935</name>
</gene>
<name>A0A927ZUC0_SELRU</name>
<comment type="caution">
    <text evidence="2">The sequence shown here is derived from an EMBL/GenBank/DDBJ whole genome shotgun (WGS) entry which is preliminary data.</text>
</comment>
<sequence length="66" mass="7507">MSSKLLITKKLRGDDGYRVFSVRLKTDTLERINTLAEDTGRTRNELIGMLLDFALEHSEVVGEQPK</sequence>
<dbReference type="InterPro" id="IPR010985">
    <property type="entry name" value="Ribbon_hlx_hlx"/>
</dbReference>
<dbReference type="GO" id="GO:0006355">
    <property type="term" value="P:regulation of DNA-templated transcription"/>
    <property type="evidence" value="ECO:0007669"/>
    <property type="project" value="InterPro"/>
</dbReference>
<reference evidence="2" key="1">
    <citation type="submission" date="2019-04" db="EMBL/GenBank/DDBJ databases">
        <title>Evolution of Biomass-Degrading Anaerobic Consortia Revealed by Metagenomics.</title>
        <authorList>
            <person name="Peng X."/>
        </authorList>
    </citation>
    <scope>NUCLEOTIDE SEQUENCE</scope>
    <source>
        <strain evidence="2">SIG240</strain>
    </source>
</reference>
<proteinExistence type="predicted"/>
<organism evidence="2 3">
    <name type="scientific">Selenomonas ruminantium</name>
    <dbReference type="NCBI Taxonomy" id="971"/>
    <lineage>
        <taxon>Bacteria</taxon>
        <taxon>Bacillati</taxon>
        <taxon>Bacillota</taxon>
        <taxon>Negativicutes</taxon>
        <taxon>Selenomonadales</taxon>
        <taxon>Selenomonadaceae</taxon>
        <taxon>Selenomonas</taxon>
    </lineage>
</organism>
<protein>
    <submittedName>
        <fullName evidence="2">Ribbon-helix-helix protein, CopG family</fullName>
    </submittedName>
</protein>
<feature type="domain" description="Ribbon-helix-helix protein CopG" evidence="1">
    <location>
        <begin position="19"/>
        <end position="47"/>
    </location>
</feature>
<dbReference type="SUPFAM" id="SSF47598">
    <property type="entry name" value="Ribbon-helix-helix"/>
    <property type="match status" value="1"/>
</dbReference>
<evidence type="ECO:0000313" key="3">
    <source>
        <dbReference type="Proteomes" id="UP000761380"/>
    </source>
</evidence>
<evidence type="ECO:0000259" key="1">
    <source>
        <dbReference type="Pfam" id="PF01402"/>
    </source>
</evidence>
<dbReference type="Proteomes" id="UP000761380">
    <property type="component" value="Unassembled WGS sequence"/>
</dbReference>
<accession>A0A927ZUC0</accession>
<dbReference type="Pfam" id="PF01402">
    <property type="entry name" value="RHH_1"/>
    <property type="match status" value="1"/>
</dbReference>
<dbReference type="InterPro" id="IPR002145">
    <property type="entry name" value="CopG"/>
</dbReference>